<dbReference type="SUPFAM" id="SSF51161">
    <property type="entry name" value="Trimeric LpxA-like enzymes"/>
    <property type="match status" value="1"/>
</dbReference>
<dbReference type="GO" id="GO:0008374">
    <property type="term" value="F:O-acyltransferase activity"/>
    <property type="evidence" value="ECO:0007669"/>
    <property type="project" value="TreeGrafter"/>
</dbReference>
<dbReference type="InterPro" id="IPR011004">
    <property type="entry name" value="Trimer_LpxA-like_sf"/>
</dbReference>
<dbReference type="RefSeq" id="WP_006916037.1">
    <property type="nucleotide sequence ID" value="NZ_GG698802.1"/>
</dbReference>
<protein>
    <submittedName>
        <fullName evidence="3">Nodulation protein L family protein</fullName>
    </submittedName>
</protein>
<gene>
    <name evidence="3" type="ORF">HMPREF0501_00290</name>
</gene>
<dbReference type="PANTHER" id="PTHR23416">
    <property type="entry name" value="SIALIC ACID SYNTHASE-RELATED"/>
    <property type="match status" value="1"/>
</dbReference>
<evidence type="ECO:0000313" key="3">
    <source>
        <dbReference type="EMBL" id="EEU30885.1"/>
    </source>
</evidence>
<dbReference type="InterPro" id="IPR051159">
    <property type="entry name" value="Hexapeptide_acetyltransf"/>
</dbReference>
<dbReference type="Proteomes" id="UP000003987">
    <property type="component" value="Unassembled WGS sequence"/>
</dbReference>
<organism evidence="3 4">
    <name type="scientific">Limosilactobacillus coleohominis 101-4-CHN</name>
    <dbReference type="NCBI Taxonomy" id="575594"/>
    <lineage>
        <taxon>Bacteria</taxon>
        <taxon>Bacillati</taxon>
        <taxon>Bacillota</taxon>
        <taxon>Bacilli</taxon>
        <taxon>Lactobacillales</taxon>
        <taxon>Lactobacillaceae</taxon>
        <taxon>Limosilactobacillus</taxon>
    </lineage>
</organism>
<name>C7XUC4_9LACO</name>
<keyword evidence="2" id="KW-0808">Transferase</keyword>
<dbReference type="EMBL" id="GG698802">
    <property type="protein sequence ID" value="EEU30885.1"/>
    <property type="molecule type" value="Genomic_DNA"/>
</dbReference>
<dbReference type="OrthoDB" id="9812571at2"/>
<dbReference type="STRING" id="575594.HMPREF0501_00290"/>
<evidence type="ECO:0000256" key="2">
    <source>
        <dbReference type="ARBA" id="ARBA00022679"/>
    </source>
</evidence>
<evidence type="ECO:0000313" key="4">
    <source>
        <dbReference type="Proteomes" id="UP000003987"/>
    </source>
</evidence>
<accession>C7XUC4</accession>
<dbReference type="HOGENOM" id="CLU_051638_3_4_9"/>
<sequence>MLNKIKVDQRLLEQNQRLLQHLNTSCLNKRQVQQLLSEIFGYQLDDSNQFLLPFYSDYGRNIKLGKNVSVSCNVMMADKAGIKIGDDVEIGSGTSLLTVDGDQQGPIIIDSGVRMGGNVIVLPNVHIGDHAVISAGSIVAHDIQAKERILQGGN</sequence>
<reference evidence="3 4" key="1">
    <citation type="submission" date="2009-06" db="EMBL/GenBank/DDBJ databases">
        <title>The Genome Sequence of Lactobacillus coleohominis strain 101-4-CHN.</title>
        <authorList>
            <consortium name="The Broad Institute Genome Sequencing Platform"/>
            <person name="Ward D."/>
            <person name="Young S.K."/>
            <person name="Zeng Q."/>
            <person name="Koehrsen M."/>
            <person name="Alvarado L."/>
            <person name="Berlin A."/>
            <person name="Borenstein D."/>
            <person name="Chen Z."/>
            <person name="Engels R."/>
            <person name="Freedman E."/>
            <person name="Gellesch M."/>
            <person name="Goldberg J."/>
            <person name="Griggs A."/>
            <person name="Gujja S."/>
            <person name="Heiman D."/>
            <person name="Hepburn T."/>
            <person name="Howarth C."/>
            <person name="Jen D."/>
            <person name="Larson L."/>
            <person name="Lewis B."/>
            <person name="Mehta T."/>
            <person name="Park D."/>
            <person name="Pearson M."/>
            <person name="Roberts A."/>
            <person name="Saif S."/>
            <person name="Shea T."/>
            <person name="Shenoy N."/>
            <person name="Sisk P."/>
            <person name="Stolte C."/>
            <person name="Sykes S."/>
            <person name="Walk T."/>
            <person name="White J."/>
            <person name="Yandava C."/>
            <person name="Liu Y."/>
            <person name="Xu Q."/>
            <person name="Lander E."/>
            <person name="Nusbaum C."/>
            <person name="Galagan J."/>
            <person name="Birren B."/>
        </authorList>
    </citation>
    <scope>NUCLEOTIDE SEQUENCE [LARGE SCALE GENOMIC DNA]</scope>
    <source>
        <strain evidence="3 4">101-4-CHN</strain>
    </source>
</reference>
<dbReference type="PANTHER" id="PTHR23416:SF23">
    <property type="entry name" value="ACETYLTRANSFERASE C18B11.09C-RELATED"/>
    <property type="match status" value="1"/>
</dbReference>
<dbReference type="Gene3D" id="2.160.10.10">
    <property type="entry name" value="Hexapeptide repeat proteins"/>
    <property type="match status" value="1"/>
</dbReference>
<keyword evidence="4" id="KW-1185">Reference proteome</keyword>
<dbReference type="eggNOG" id="COG0110">
    <property type="taxonomic scope" value="Bacteria"/>
</dbReference>
<evidence type="ECO:0000256" key="1">
    <source>
        <dbReference type="ARBA" id="ARBA00007274"/>
    </source>
</evidence>
<comment type="similarity">
    <text evidence="1">Belongs to the transferase hexapeptide repeat family.</text>
</comment>
<dbReference type="AlphaFoldDB" id="C7XUC4"/>
<proteinExistence type="inferred from homology"/>